<sequence>SSFQLTLPRSLKRRGIHDVFHASLLRIHQPNDDRLFPGRADSQISELEDTDNEWAIGKLLSHNGQGENSLFEAEWKSGDRT</sequence>
<evidence type="ECO:0000313" key="2">
    <source>
        <dbReference type="Proteomes" id="UP000076727"/>
    </source>
</evidence>
<dbReference type="AlphaFoldDB" id="A0A165N982"/>
<dbReference type="Proteomes" id="UP000076727">
    <property type="component" value="Unassembled WGS sequence"/>
</dbReference>
<dbReference type="EMBL" id="KV429085">
    <property type="protein sequence ID" value="KZT66682.1"/>
    <property type="molecule type" value="Genomic_DNA"/>
</dbReference>
<keyword evidence="2" id="KW-1185">Reference proteome</keyword>
<accession>A0A165N982</accession>
<gene>
    <name evidence="1" type="ORF">DAEQUDRAFT_646139</name>
</gene>
<dbReference type="OrthoDB" id="3211671at2759"/>
<proteinExistence type="predicted"/>
<reference evidence="1 2" key="1">
    <citation type="journal article" date="2016" name="Mol. Biol. Evol.">
        <title>Comparative Genomics of Early-Diverging Mushroom-Forming Fungi Provides Insights into the Origins of Lignocellulose Decay Capabilities.</title>
        <authorList>
            <person name="Nagy L.G."/>
            <person name="Riley R."/>
            <person name="Tritt A."/>
            <person name="Adam C."/>
            <person name="Daum C."/>
            <person name="Floudas D."/>
            <person name="Sun H."/>
            <person name="Yadav J.S."/>
            <person name="Pangilinan J."/>
            <person name="Larsson K.H."/>
            <person name="Matsuura K."/>
            <person name="Barry K."/>
            <person name="Labutti K."/>
            <person name="Kuo R."/>
            <person name="Ohm R.A."/>
            <person name="Bhattacharya S.S."/>
            <person name="Shirouzu T."/>
            <person name="Yoshinaga Y."/>
            <person name="Martin F.M."/>
            <person name="Grigoriev I.V."/>
            <person name="Hibbett D.S."/>
        </authorList>
    </citation>
    <scope>NUCLEOTIDE SEQUENCE [LARGE SCALE GENOMIC DNA]</scope>
    <source>
        <strain evidence="1 2">L-15889</strain>
    </source>
</reference>
<name>A0A165N982_9APHY</name>
<dbReference type="STRING" id="1314783.A0A165N982"/>
<evidence type="ECO:0000313" key="1">
    <source>
        <dbReference type="EMBL" id="KZT66682.1"/>
    </source>
</evidence>
<organism evidence="1 2">
    <name type="scientific">Daedalea quercina L-15889</name>
    <dbReference type="NCBI Taxonomy" id="1314783"/>
    <lineage>
        <taxon>Eukaryota</taxon>
        <taxon>Fungi</taxon>
        <taxon>Dikarya</taxon>
        <taxon>Basidiomycota</taxon>
        <taxon>Agaricomycotina</taxon>
        <taxon>Agaricomycetes</taxon>
        <taxon>Polyporales</taxon>
        <taxon>Fomitopsis</taxon>
    </lineage>
</organism>
<protein>
    <submittedName>
        <fullName evidence="1">Uncharacterized protein</fullName>
    </submittedName>
</protein>
<feature type="non-terminal residue" evidence="1">
    <location>
        <position position="1"/>
    </location>
</feature>
<feature type="non-terminal residue" evidence="1">
    <location>
        <position position="81"/>
    </location>
</feature>